<accession>A0A9X9Q9S5</accession>
<feature type="signal peptide" evidence="1">
    <location>
        <begin position="1"/>
        <end position="19"/>
    </location>
</feature>
<evidence type="ECO:0000313" key="2">
    <source>
        <dbReference type="EMBL" id="VCX41022.1"/>
    </source>
</evidence>
<proteinExistence type="predicted"/>
<dbReference type="EMBL" id="CYRY02045543">
    <property type="protein sequence ID" value="VCX41022.1"/>
    <property type="molecule type" value="Genomic_DNA"/>
</dbReference>
<sequence>NSTYRFLVLLPAVIICRHGDTCIANPSLLSENHLWNCGHVDNICPPGAEHEAFCPGAKARSLDCDHCPF</sequence>
<evidence type="ECO:0000256" key="1">
    <source>
        <dbReference type="SAM" id="SignalP"/>
    </source>
</evidence>
<keyword evidence="1" id="KW-0732">Signal</keyword>
<keyword evidence="3" id="KW-1185">Reference proteome</keyword>
<feature type="non-terminal residue" evidence="2">
    <location>
        <position position="1"/>
    </location>
</feature>
<comment type="caution">
    <text evidence="2">The sequence shown here is derived from an EMBL/GenBank/DDBJ whole genome shotgun (WGS) entry which is preliminary data.</text>
</comment>
<protein>
    <submittedName>
        <fullName evidence="2">Uncharacterized protein</fullName>
    </submittedName>
</protein>
<dbReference type="Proteomes" id="UP000269945">
    <property type="component" value="Unassembled WGS sequence"/>
</dbReference>
<organism evidence="2 3">
    <name type="scientific">Gulo gulo</name>
    <name type="common">Wolverine</name>
    <name type="synonym">Gluton</name>
    <dbReference type="NCBI Taxonomy" id="48420"/>
    <lineage>
        <taxon>Eukaryota</taxon>
        <taxon>Metazoa</taxon>
        <taxon>Chordata</taxon>
        <taxon>Craniata</taxon>
        <taxon>Vertebrata</taxon>
        <taxon>Euteleostomi</taxon>
        <taxon>Mammalia</taxon>
        <taxon>Eutheria</taxon>
        <taxon>Laurasiatheria</taxon>
        <taxon>Carnivora</taxon>
        <taxon>Caniformia</taxon>
        <taxon>Musteloidea</taxon>
        <taxon>Mustelidae</taxon>
        <taxon>Guloninae</taxon>
        <taxon>Gulo</taxon>
    </lineage>
</organism>
<feature type="chain" id="PRO_5040797899" evidence="1">
    <location>
        <begin position="20"/>
        <end position="69"/>
    </location>
</feature>
<gene>
    <name evidence="2" type="ORF">BN2614_LOCUS1</name>
</gene>
<reference evidence="2 3" key="1">
    <citation type="submission" date="2018-10" db="EMBL/GenBank/DDBJ databases">
        <authorList>
            <person name="Ekblom R."/>
            <person name="Jareborg N."/>
        </authorList>
    </citation>
    <scope>NUCLEOTIDE SEQUENCE [LARGE SCALE GENOMIC DNA]</scope>
    <source>
        <tissue evidence="2">Muscle</tissue>
    </source>
</reference>
<name>A0A9X9Q9S5_GULGU</name>
<evidence type="ECO:0000313" key="3">
    <source>
        <dbReference type="Proteomes" id="UP000269945"/>
    </source>
</evidence>
<dbReference type="AlphaFoldDB" id="A0A9X9Q9S5"/>